<feature type="compositionally biased region" description="Polar residues" evidence="1">
    <location>
        <begin position="26"/>
        <end position="37"/>
    </location>
</feature>
<reference evidence="2" key="1">
    <citation type="submission" date="2014-09" db="EMBL/GenBank/DDBJ databases">
        <authorList>
            <person name="Magalhaes I.L.F."/>
            <person name="Oliveira U."/>
            <person name="Santos F.R."/>
            <person name="Vidigal T.H.D.A."/>
            <person name="Brescovit A.D."/>
            <person name="Santos A.J."/>
        </authorList>
    </citation>
    <scope>NUCLEOTIDE SEQUENCE</scope>
    <source>
        <tissue evidence="2">Shoot tissue taken approximately 20 cm above the soil surface</tissue>
    </source>
</reference>
<sequence>MIHESCSDKMHKSEKASSTKHDNNVKHSVQSSIIALG</sequence>
<reference evidence="2" key="2">
    <citation type="journal article" date="2015" name="Data Brief">
        <title>Shoot transcriptome of the giant reed, Arundo donax.</title>
        <authorList>
            <person name="Barrero R.A."/>
            <person name="Guerrero F.D."/>
            <person name="Moolhuijzen P."/>
            <person name="Goolsby J.A."/>
            <person name="Tidwell J."/>
            <person name="Bellgard S.E."/>
            <person name="Bellgard M.I."/>
        </authorList>
    </citation>
    <scope>NUCLEOTIDE SEQUENCE</scope>
    <source>
        <tissue evidence="2">Shoot tissue taken approximately 20 cm above the soil surface</tissue>
    </source>
</reference>
<proteinExistence type="predicted"/>
<dbReference type="AlphaFoldDB" id="A0A0A9HDW4"/>
<feature type="compositionally biased region" description="Basic and acidic residues" evidence="1">
    <location>
        <begin position="1"/>
        <end position="25"/>
    </location>
</feature>
<name>A0A0A9HDW4_ARUDO</name>
<protein>
    <submittedName>
        <fullName evidence="2">Uncharacterized protein</fullName>
    </submittedName>
</protein>
<evidence type="ECO:0000313" key="2">
    <source>
        <dbReference type="EMBL" id="JAE31073.1"/>
    </source>
</evidence>
<organism evidence="2">
    <name type="scientific">Arundo donax</name>
    <name type="common">Giant reed</name>
    <name type="synonym">Donax arundinaceus</name>
    <dbReference type="NCBI Taxonomy" id="35708"/>
    <lineage>
        <taxon>Eukaryota</taxon>
        <taxon>Viridiplantae</taxon>
        <taxon>Streptophyta</taxon>
        <taxon>Embryophyta</taxon>
        <taxon>Tracheophyta</taxon>
        <taxon>Spermatophyta</taxon>
        <taxon>Magnoliopsida</taxon>
        <taxon>Liliopsida</taxon>
        <taxon>Poales</taxon>
        <taxon>Poaceae</taxon>
        <taxon>PACMAD clade</taxon>
        <taxon>Arundinoideae</taxon>
        <taxon>Arundineae</taxon>
        <taxon>Arundo</taxon>
    </lineage>
</organism>
<dbReference type="EMBL" id="GBRH01166823">
    <property type="protein sequence ID" value="JAE31073.1"/>
    <property type="molecule type" value="Transcribed_RNA"/>
</dbReference>
<accession>A0A0A9HDW4</accession>
<evidence type="ECO:0000256" key="1">
    <source>
        <dbReference type="SAM" id="MobiDB-lite"/>
    </source>
</evidence>
<feature type="region of interest" description="Disordered" evidence="1">
    <location>
        <begin position="1"/>
        <end position="37"/>
    </location>
</feature>